<dbReference type="InterPro" id="IPR050264">
    <property type="entry name" value="Bact_CCA-adding_enz_type3_sf"/>
</dbReference>
<evidence type="ECO:0000256" key="7">
    <source>
        <dbReference type="ARBA" id="ARBA00022842"/>
    </source>
</evidence>
<evidence type="ECO:0000256" key="8">
    <source>
        <dbReference type="RuleBase" id="RU003953"/>
    </source>
</evidence>
<keyword evidence="11" id="KW-1185">Reference proteome</keyword>
<evidence type="ECO:0000259" key="9">
    <source>
        <dbReference type="Pfam" id="PF01743"/>
    </source>
</evidence>
<name>A0ABY7FHD4_MYAAR</name>
<dbReference type="InterPro" id="IPR043519">
    <property type="entry name" value="NT_sf"/>
</dbReference>
<dbReference type="Proteomes" id="UP001164746">
    <property type="component" value="Chromosome 11"/>
</dbReference>
<accession>A0ABY7FHD4</accession>
<proteinExistence type="inferred from homology"/>
<dbReference type="InterPro" id="IPR002646">
    <property type="entry name" value="PolA_pol_head_dom"/>
</dbReference>
<feature type="domain" description="Poly A polymerase head" evidence="9">
    <location>
        <begin position="91"/>
        <end position="214"/>
    </location>
</feature>
<keyword evidence="5" id="KW-0548">Nucleotidyltransferase</keyword>
<evidence type="ECO:0000256" key="3">
    <source>
        <dbReference type="ARBA" id="ARBA00022679"/>
    </source>
</evidence>
<evidence type="ECO:0000256" key="2">
    <source>
        <dbReference type="ARBA" id="ARBA00007265"/>
    </source>
</evidence>
<evidence type="ECO:0000256" key="5">
    <source>
        <dbReference type="ARBA" id="ARBA00022695"/>
    </source>
</evidence>
<dbReference type="PANTHER" id="PTHR46173">
    <property type="entry name" value="CCA TRNA NUCLEOTIDYLTRANSFERASE 1, MITOCHONDRIAL"/>
    <property type="match status" value="1"/>
</dbReference>
<keyword evidence="8" id="KW-0694">RNA-binding</keyword>
<dbReference type="PANTHER" id="PTHR46173:SF1">
    <property type="entry name" value="CCA TRNA NUCLEOTIDYLTRANSFERASE 1, MITOCHONDRIAL"/>
    <property type="match status" value="1"/>
</dbReference>
<reference evidence="10" key="1">
    <citation type="submission" date="2022-11" db="EMBL/GenBank/DDBJ databases">
        <title>Centuries of genome instability and evolution in soft-shell clam transmissible cancer (bioRxiv).</title>
        <authorList>
            <person name="Hart S.F.M."/>
            <person name="Yonemitsu M.A."/>
            <person name="Giersch R.M."/>
            <person name="Beal B.F."/>
            <person name="Arriagada G."/>
            <person name="Davis B.W."/>
            <person name="Ostrander E.A."/>
            <person name="Goff S.P."/>
            <person name="Metzger M.J."/>
        </authorList>
    </citation>
    <scope>NUCLEOTIDE SEQUENCE</scope>
    <source>
        <strain evidence="10">MELC-2E11</strain>
        <tissue evidence="10">Siphon/mantle</tissue>
    </source>
</reference>
<dbReference type="Pfam" id="PF01743">
    <property type="entry name" value="PolyA_pol"/>
    <property type="match status" value="1"/>
</dbReference>
<dbReference type="CDD" id="cd05398">
    <property type="entry name" value="NT_ClassII-CCAase"/>
    <property type="match status" value="1"/>
</dbReference>
<dbReference type="Gene3D" id="3.30.460.10">
    <property type="entry name" value="Beta Polymerase, domain 2"/>
    <property type="match status" value="1"/>
</dbReference>
<protein>
    <submittedName>
        <fullName evidence="10">TRNT1-like protein</fullName>
    </submittedName>
</protein>
<evidence type="ECO:0000256" key="1">
    <source>
        <dbReference type="ARBA" id="ARBA00001946"/>
    </source>
</evidence>
<gene>
    <name evidence="10" type="ORF">MAR_000479</name>
</gene>
<keyword evidence="7" id="KW-0460">Magnesium</keyword>
<comment type="similarity">
    <text evidence="2 8">Belongs to the tRNA nucleotidyltransferase/poly(A) polymerase family.</text>
</comment>
<evidence type="ECO:0000313" key="10">
    <source>
        <dbReference type="EMBL" id="WAR18641.1"/>
    </source>
</evidence>
<evidence type="ECO:0000256" key="4">
    <source>
        <dbReference type="ARBA" id="ARBA00022694"/>
    </source>
</evidence>
<keyword evidence="4" id="KW-0819">tRNA processing</keyword>
<keyword evidence="3 8" id="KW-0808">Transferase</keyword>
<dbReference type="SUPFAM" id="SSF81891">
    <property type="entry name" value="Poly A polymerase C-terminal region-like"/>
    <property type="match status" value="1"/>
</dbReference>
<keyword evidence="6" id="KW-0479">Metal-binding</keyword>
<evidence type="ECO:0000313" key="11">
    <source>
        <dbReference type="Proteomes" id="UP001164746"/>
    </source>
</evidence>
<dbReference type="EMBL" id="CP111022">
    <property type="protein sequence ID" value="WAR18641.1"/>
    <property type="molecule type" value="Genomic_DNA"/>
</dbReference>
<evidence type="ECO:0000256" key="6">
    <source>
        <dbReference type="ARBA" id="ARBA00022723"/>
    </source>
</evidence>
<sequence length="452" mass="51625">MFQSGSVKAIIPCFSQFVVNVCLPSVKWHRKIVPYKQCSNVKYFTSNKQYNSKMKGKLITMKIDTPEYHALFTPELKTLISMFEKNQYEIRIAGGPVRDLLMGKACHDIDLATTATPTQMKEMFELEGIRMINKKGESHGTITARINDKENYEVTTLRIDIRTDGRHAEVEFTKDWQLDANRRDLTINAMFLGVDGTVYDYFNGIEDVKKRKVRFVGEPADRIQEDFLRILRYFRFYGRIAEGPDEHEEATLTAIQANADGLKELKKIIVGNHAASILKTMVQTGITQYIGLPSQLNLEELEAVCERTDGTDPAPMTRIAALLSNTEQVSTEELKTCLFVVTYRDRPETEPVFRHYQHLVAGLSGKDSRTQLRAIELLKYKGNSDARTAIENWTQPRLPVTGKDLIDMDLKKGPTFAKLLSELRLCWIESDFQLSREELVDKIPALLKDIRS</sequence>
<dbReference type="SUPFAM" id="SSF81301">
    <property type="entry name" value="Nucleotidyltransferase"/>
    <property type="match status" value="1"/>
</dbReference>
<dbReference type="Gene3D" id="1.10.3090.10">
    <property type="entry name" value="cca-adding enzyme, domain 2"/>
    <property type="match status" value="1"/>
</dbReference>
<organism evidence="10 11">
    <name type="scientific">Mya arenaria</name>
    <name type="common">Soft-shell clam</name>
    <dbReference type="NCBI Taxonomy" id="6604"/>
    <lineage>
        <taxon>Eukaryota</taxon>
        <taxon>Metazoa</taxon>
        <taxon>Spiralia</taxon>
        <taxon>Lophotrochozoa</taxon>
        <taxon>Mollusca</taxon>
        <taxon>Bivalvia</taxon>
        <taxon>Autobranchia</taxon>
        <taxon>Heteroconchia</taxon>
        <taxon>Euheterodonta</taxon>
        <taxon>Imparidentia</taxon>
        <taxon>Neoheterodontei</taxon>
        <taxon>Myida</taxon>
        <taxon>Myoidea</taxon>
        <taxon>Myidae</taxon>
        <taxon>Mya</taxon>
    </lineage>
</organism>
<comment type="cofactor">
    <cofactor evidence="1">
        <name>Mg(2+)</name>
        <dbReference type="ChEBI" id="CHEBI:18420"/>
    </cofactor>
</comment>